<feature type="compositionally biased region" description="Basic and acidic residues" evidence="1">
    <location>
        <begin position="51"/>
        <end position="63"/>
    </location>
</feature>
<dbReference type="PANTHER" id="PTHR28307">
    <property type="entry name" value="PROTEIN PAL1"/>
    <property type="match status" value="1"/>
</dbReference>
<gene>
    <name evidence="2" type="ORF">OGATHE_002344</name>
</gene>
<feature type="region of interest" description="Disordered" evidence="1">
    <location>
        <begin position="1"/>
        <end position="34"/>
    </location>
</feature>
<dbReference type="RefSeq" id="XP_018209386.1">
    <property type="nucleotide sequence ID" value="XM_018354971.1"/>
</dbReference>
<dbReference type="PANTHER" id="PTHR28307:SF2">
    <property type="entry name" value="PROTEIN PAL1"/>
    <property type="match status" value="1"/>
</dbReference>
<accession>A0A1B7SD79</accession>
<evidence type="ECO:0000313" key="2">
    <source>
        <dbReference type="EMBL" id="KAH3672503.1"/>
    </source>
</evidence>
<dbReference type="EMBL" id="JAEUBD010000763">
    <property type="protein sequence ID" value="KAH3672503.1"/>
    <property type="molecule type" value="Genomic_DNA"/>
</dbReference>
<protein>
    <submittedName>
        <fullName evidence="2">Uncharacterized protein</fullName>
    </submittedName>
</protein>
<feature type="compositionally biased region" description="Basic and acidic residues" evidence="1">
    <location>
        <begin position="231"/>
        <end position="241"/>
    </location>
</feature>
<feature type="compositionally biased region" description="Basic and acidic residues" evidence="1">
    <location>
        <begin position="260"/>
        <end position="269"/>
    </location>
</feature>
<feature type="region of interest" description="Disordered" evidence="1">
    <location>
        <begin position="93"/>
        <end position="269"/>
    </location>
</feature>
<keyword evidence="3" id="KW-1185">Reference proteome</keyword>
<feature type="region of interest" description="Disordered" evidence="1">
    <location>
        <begin position="51"/>
        <end position="77"/>
    </location>
</feature>
<reference evidence="2" key="1">
    <citation type="journal article" date="2021" name="Open Biol.">
        <title>Shared evolutionary footprints suggest mitochondrial oxidative damage underlies multiple complex I losses in fungi.</title>
        <authorList>
            <person name="Schikora-Tamarit M.A."/>
            <person name="Marcet-Houben M."/>
            <person name="Nosek J."/>
            <person name="Gabaldon T."/>
        </authorList>
    </citation>
    <scope>NUCLEOTIDE SEQUENCE</scope>
    <source>
        <strain evidence="2">NCAIM Y.01608</strain>
    </source>
</reference>
<feature type="compositionally biased region" description="Basic and acidic residues" evidence="1">
    <location>
        <begin position="129"/>
        <end position="143"/>
    </location>
</feature>
<sequence length="460" mass="51185">MYSHSNLSTSSAGSRSKRLSSNNPFRSAILQEESRMVGDDLNYRRWLENHAEESMDSDNEIHPSTKTYTEPELYSAKSESSILYSKMSNNPFTEMLSPSSTGTGNVRNHSQGSLSKPSHQLPGKPHKHAQYDEHSDYYDDHDLPPPYDEVTNKYQKDEYPKDEKLKQSSESSSSESSPNPFPASSSAPKQYYKTRREHNGKRLDAEQMTGTVVTKIAPDGRVRSKSAGESSRPHKSIEYRSSRGHKEHRSHRHHRSKKQTVMDKPKNLDTIDKLDVTGFFSGGGFHHDGPFDACTPHRNKDTKAAPVMAFPVDGPNNSIKGMAPKNNRDQQIDMVFGYNEEEPIYTSTSKGVQPAGKSPYSNGVVVKRASASNSTFLDLKPNPNVVAFDSNVKSAPIHGDTTLGLGSSTFLDGAPAYGVHEKKDGGELGRKKSLVDRLRKKDDETTGLLRRVKSLKVSRR</sequence>
<feature type="compositionally biased region" description="Basic and acidic residues" evidence="1">
    <location>
        <begin position="150"/>
        <end position="167"/>
    </location>
</feature>
<feature type="compositionally biased region" description="Polar residues" evidence="1">
    <location>
        <begin position="93"/>
        <end position="118"/>
    </location>
</feature>
<feature type="compositionally biased region" description="Low complexity" evidence="1">
    <location>
        <begin position="168"/>
        <end position="188"/>
    </location>
</feature>
<dbReference type="InterPro" id="IPR013226">
    <property type="entry name" value="Pal1"/>
</dbReference>
<dbReference type="GO" id="GO:0005737">
    <property type="term" value="C:cytoplasm"/>
    <property type="evidence" value="ECO:0007669"/>
    <property type="project" value="TreeGrafter"/>
</dbReference>
<comment type="caution">
    <text evidence="2">The sequence shown here is derived from an EMBL/GenBank/DDBJ whole genome shotgun (WGS) entry which is preliminary data.</text>
</comment>
<dbReference type="Pfam" id="PF08316">
    <property type="entry name" value="Pal1"/>
    <property type="match status" value="1"/>
</dbReference>
<organism evidence="2 3">
    <name type="scientific">Ogataea polymorpha</name>
    <dbReference type="NCBI Taxonomy" id="460523"/>
    <lineage>
        <taxon>Eukaryota</taxon>
        <taxon>Fungi</taxon>
        <taxon>Dikarya</taxon>
        <taxon>Ascomycota</taxon>
        <taxon>Saccharomycotina</taxon>
        <taxon>Pichiomycetes</taxon>
        <taxon>Pichiales</taxon>
        <taxon>Pichiaceae</taxon>
        <taxon>Ogataea</taxon>
    </lineage>
</organism>
<name>A0A1B7SD79_9ASCO</name>
<feature type="compositionally biased region" description="Basic residues" evidence="1">
    <location>
        <begin position="242"/>
        <end position="258"/>
    </location>
</feature>
<dbReference type="Proteomes" id="UP000788993">
    <property type="component" value="Unassembled WGS sequence"/>
</dbReference>
<proteinExistence type="predicted"/>
<evidence type="ECO:0000256" key="1">
    <source>
        <dbReference type="SAM" id="MobiDB-lite"/>
    </source>
</evidence>
<evidence type="ECO:0000313" key="3">
    <source>
        <dbReference type="Proteomes" id="UP000788993"/>
    </source>
</evidence>
<reference evidence="2" key="2">
    <citation type="submission" date="2021-01" db="EMBL/GenBank/DDBJ databases">
        <authorList>
            <person name="Schikora-Tamarit M.A."/>
        </authorList>
    </citation>
    <scope>NUCLEOTIDE SEQUENCE</scope>
    <source>
        <strain evidence="2">NCAIM Y.01608</strain>
    </source>
</reference>
<dbReference type="AlphaFoldDB" id="A0A1B7SD79"/>